<evidence type="ECO:0000313" key="2">
    <source>
        <dbReference type="Proteomes" id="UP000254258"/>
    </source>
</evidence>
<dbReference type="SUPFAM" id="SSF52833">
    <property type="entry name" value="Thioredoxin-like"/>
    <property type="match status" value="1"/>
</dbReference>
<organism evidence="1 2">
    <name type="scientific">Dyella monticola</name>
    <dbReference type="NCBI Taxonomy" id="1927958"/>
    <lineage>
        <taxon>Bacteria</taxon>
        <taxon>Pseudomonadati</taxon>
        <taxon>Pseudomonadota</taxon>
        <taxon>Gammaproteobacteria</taxon>
        <taxon>Lysobacterales</taxon>
        <taxon>Rhodanobacteraceae</taxon>
        <taxon>Dyella</taxon>
    </lineage>
</organism>
<dbReference type="InterPro" id="IPR036249">
    <property type="entry name" value="Thioredoxin-like_sf"/>
</dbReference>
<dbReference type="Pfam" id="PF06764">
    <property type="entry name" value="DUF1223"/>
    <property type="match status" value="1"/>
</dbReference>
<proteinExistence type="predicted"/>
<evidence type="ECO:0000313" key="1">
    <source>
        <dbReference type="EMBL" id="RDS79642.1"/>
    </source>
</evidence>
<sequence>MPHTLPCVDLWDVMVNRMFYFCVVAATYALLLLQPAVQAEDHSAAAQQSPVVVELFQSQGCSSCPPAEANLNAIATAPGVLALSFGVTYWDQLGWKDTFATDAYTQRQWDYAHHRRRNTVWTPQVYINGRTDLVGTDRSQLLEAIGNAQRSGPAIDWSGQSITIEASTKSSGAADVWLVRYDPRTLQVPIGGGENSGRTLAQRNVVRELIHLGTWNGDSVTFSLPASSSHELKTAALVQEQEGGPILGASVESTPY</sequence>
<name>A0A370WU42_9GAMM</name>
<protein>
    <submittedName>
        <fullName evidence="1">DUF1223 domain-containing protein</fullName>
    </submittedName>
</protein>
<reference evidence="1 2" key="1">
    <citation type="submission" date="2018-07" db="EMBL/GenBank/DDBJ databases">
        <title>Dyella monticola sp. nov. and Dyella psychrodurans sp. nov. isolated from monsoon evergreen broad-leaved forest soil of Dinghu Mountain, China.</title>
        <authorList>
            <person name="Gao Z."/>
            <person name="Qiu L."/>
        </authorList>
    </citation>
    <scope>NUCLEOTIDE SEQUENCE [LARGE SCALE GENOMIC DNA]</scope>
    <source>
        <strain evidence="1 2">4G-K06</strain>
    </source>
</reference>
<accession>A0A370WU42</accession>
<dbReference type="InterPro" id="IPR010634">
    <property type="entry name" value="DUF1223"/>
</dbReference>
<keyword evidence="2" id="KW-1185">Reference proteome</keyword>
<dbReference type="PANTHER" id="PTHR36057">
    <property type="match status" value="1"/>
</dbReference>
<dbReference type="PANTHER" id="PTHR36057:SF1">
    <property type="entry name" value="LIPOPROTEIN LIPID ATTACHMENT SITE-LIKE PROTEIN, PUTATIVE (DUF1223)-RELATED"/>
    <property type="match status" value="1"/>
</dbReference>
<dbReference type="AlphaFoldDB" id="A0A370WU42"/>
<dbReference type="EMBL" id="QRBE01000011">
    <property type="protein sequence ID" value="RDS79642.1"/>
    <property type="molecule type" value="Genomic_DNA"/>
</dbReference>
<gene>
    <name evidence="1" type="ORF">DWU98_16365</name>
</gene>
<dbReference type="Proteomes" id="UP000254258">
    <property type="component" value="Unassembled WGS sequence"/>
</dbReference>
<comment type="caution">
    <text evidence="1">The sequence shown here is derived from an EMBL/GenBank/DDBJ whole genome shotgun (WGS) entry which is preliminary data.</text>
</comment>